<dbReference type="InterPro" id="IPR000477">
    <property type="entry name" value="RT_dom"/>
</dbReference>
<keyword evidence="2" id="KW-0695">RNA-directed DNA polymerase</keyword>
<keyword evidence="2" id="KW-0548">Nucleotidyltransferase</keyword>
<keyword evidence="2" id="KW-0808">Transferase</keyword>
<dbReference type="AlphaFoldDB" id="A0A699HWN0"/>
<dbReference type="Gene3D" id="3.10.10.10">
    <property type="entry name" value="HIV Type 1 Reverse Transcriptase, subunit A, domain 1"/>
    <property type="match status" value="1"/>
</dbReference>
<feature type="domain" description="Reverse transcriptase" evidence="1">
    <location>
        <begin position="178"/>
        <end position="272"/>
    </location>
</feature>
<dbReference type="Gene3D" id="3.30.70.270">
    <property type="match status" value="1"/>
</dbReference>
<sequence>MYVDGGSALEILYEHCFNRISLEIKNQLVLAITPLIGFSGEVIWSIGQIQLLVTIRDEEHSASAWMNFLVVRSPSPYNEIRRRPGVRKLQAVPSTAHRMLKIVVERGIITLKSSMLVPLECAMVSGPEGSLSFTKPQKKRGQAADRIQAIQKEVEKLMEARIMKEVHYHDWLSNPVMVKKHDDSWRMCVDFKDLNKACPKDGYLQPEIDWKVESLCGFPFICFLEAYKGYHQIQMAEEDKEKTAFITSQGIFCYTKMPFGMRNAGATYQRLVWTKHSINKLAETSKYM</sequence>
<organism evidence="2">
    <name type="scientific">Tanacetum cinerariifolium</name>
    <name type="common">Dalmatian daisy</name>
    <name type="synonym">Chrysanthemum cinerariifolium</name>
    <dbReference type="NCBI Taxonomy" id="118510"/>
    <lineage>
        <taxon>Eukaryota</taxon>
        <taxon>Viridiplantae</taxon>
        <taxon>Streptophyta</taxon>
        <taxon>Embryophyta</taxon>
        <taxon>Tracheophyta</taxon>
        <taxon>Spermatophyta</taxon>
        <taxon>Magnoliopsida</taxon>
        <taxon>eudicotyledons</taxon>
        <taxon>Gunneridae</taxon>
        <taxon>Pentapetalae</taxon>
        <taxon>asterids</taxon>
        <taxon>campanulids</taxon>
        <taxon>Asterales</taxon>
        <taxon>Asteraceae</taxon>
        <taxon>Asteroideae</taxon>
        <taxon>Anthemideae</taxon>
        <taxon>Anthemidinae</taxon>
        <taxon>Tanacetum</taxon>
    </lineage>
</organism>
<dbReference type="GO" id="GO:0003964">
    <property type="term" value="F:RNA-directed DNA polymerase activity"/>
    <property type="evidence" value="ECO:0007669"/>
    <property type="project" value="UniProtKB-KW"/>
</dbReference>
<dbReference type="CDD" id="cd01647">
    <property type="entry name" value="RT_LTR"/>
    <property type="match status" value="1"/>
</dbReference>
<accession>A0A699HWN0</accession>
<dbReference type="Pfam" id="PF00078">
    <property type="entry name" value="RVT_1"/>
    <property type="match status" value="1"/>
</dbReference>
<evidence type="ECO:0000259" key="1">
    <source>
        <dbReference type="Pfam" id="PF00078"/>
    </source>
</evidence>
<dbReference type="InterPro" id="IPR043502">
    <property type="entry name" value="DNA/RNA_pol_sf"/>
</dbReference>
<reference evidence="2" key="1">
    <citation type="journal article" date="2019" name="Sci. Rep.">
        <title>Draft genome of Tanacetum cinerariifolium, the natural source of mosquito coil.</title>
        <authorList>
            <person name="Yamashiro T."/>
            <person name="Shiraishi A."/>
            <person name="Satake H."/>
            <person name="Nakayama K."/>
        </authorList>
    </citation>
    <scope>NUCLEOTIDE SEQUENCE</scope>
</reference>
<dbReference type="PANTHER" id="PTHR24559">
    <property type="entry name" value="TRANSPOSON TY3-I GAG-POL POLYPROTEIN"/>
    <property type="match status" value="1"/>
</dbReference>
<dbReference type="InterPro" id="IPR053134">
    <property type="entry name" value="RNA-dir_DNA_polymerase"/>
</dbReference>
<dbReference type="SUPFAM" id="SSF56672">
    <property type="entry name" value="DNA/RNA polymerases"/>
    <property type="match status" value="1"/>
</dbReference>
<comment type="caution">
    <text evidence="2">The sequence shown here is derived from an EMBL/GenBank/DDBJ whole genome shotgun (WGS) entry which is preliminary data.</text>
</comment>
<dbReference type="EMBL" id="BKCJ010223255">
    <property type="protein sequence ID" value="GEY92751.1"/>
    <property type="molecule type" value="Genomic_DNA"/>
</dbReference>
<proteinExistence type="predicted"/>
<dbReference type="InterPro" id="IPR043128">
    <property type="entry name" value="Rev_trsase/Diguanyl_cyclase"/>
</dbReference>
<name>A0A699HWN0_TANCI</name>
<evidence type="ECO:0000313" key="2">
    <source>
        <dbReference type="EMBL" id="GEY92751.1"/>
    </source>
</evidence>
<protein>
    <submittedName>
        <fullName evidence="2">Reverse transcriptase domain-containing protein</fullName>
    </submittedName>
</protein>
<gene>
    <name evidence="2" type="ORF">Tci_464725</name>
</gene>
<dbReference type="PANTHER" id="PTHR24559:SF444">
    <property type="entry name" value="REVERSE TRANSCRIPTASE DOMAIN-CONTAINING PROTEIN"/>
    <property type="match status" value="1"/>
</dbReference>